<gene>
    <name evidence="7" type="ORF">V5F89_10235</name>
</gene>
<sequence length="200" mass="20873">MSSELVAALAGFAFVASITPGPNNLMVMASGANFGFRRTIPHLAGILIGFMVMIFLVGIGLARIFEAFPAVRLALVVVSCAYLGWLAWKIATAAPAEEGEGVGQPFTFLQAALFQWVNPKAWMMALTAVTLYGADGSTAALALVALVFGAINVPCVAAWAVAGQQAGRWLSNAGRLRIFNRTMAILLLASLAPAIAGEFG</sequence>
<dbReference type="Proteomes" id="UP001335183">
    <property type="component" value="Chromosome"/>
</dbReference>
<feature type="transmembrane region" description="Helical" evidence="6">
    <location>
        <begin position="178"/>
        <end position="196"/>
    </location>
</feature>
<dbReference type="InterPro" id="IPR001123">
    <property type="entry name" value="LeuE-type"/>
</dbReference>
<dbReference type="Pfam" id="PF01810">
    <property type="entry name" value="LysE"/>
    <property type="match status" value="1"/>
</dbReference>
<organism evidence="7 8">
    <name type="scientific">Pelagerythrobacter marensis</name>
    <dbReference type="NCBI Taxonomy" id="543877"/>
    <lineage>
        <taxon>Bacteria</taxon>
        <taxon>Pseudomonadati</taxon>
        <taxon>Pseudomonadota</taxon>
        <taxon>Alphaproteobacteria</taxon>
        <taxon>Sphingomonadales</taxon>
        <taxon>Erythrobacteraceae</taxon>
        <taxon>Pelagerythrobacter</taxon>
    </lineage>
</organism>
<dbReference type="PANTHER" id="PTHR30086">
    <property type="entry name" value="ARGININE EXPORTER PROTEIN ARGO"/>
    <property type="match status" value="1"/>
</dbReference>
<evidence type="ECO:0000256" key="3">
    <source>
        <dbReference type="ARBA" id="ARBA00022692"/>
    </source>
</evidence>
<feature type="transmembrane region" description="Helical" evidence="6">
    <location>
        <begin position="139"/>
        <end position="162"/>
    </location>
</feature>
<reference evidence="7 8" key="1">
    <citation type="submission" date="2024-02" db="EMBL/GenBank/DDBJ databases">
        <title>The whole genome sequence of five bacterial samples isolated from Abu Dhabi Sabkha-shore region.</title>
        <authorList>
            <person name="Sudalaimuthuasari N."/>
            <person name="Sarfraz B."/>
            <person name="Tuyisabe J.D."/>
            <person name="Mugisha Ntwali L.D.M."/>
            <person name="Ali A.I.A.A."/>
            <person name="Almansoori S.Z.A."/>
            <person name="Alajami H.S.A."/>
            <person name="Almeqbaali A.A.S."/>
            <person name="Kundu B."/>
            <person name="Saeed E.E."/>
            <person name="Sukumarinath V."/>
            <person name="Mishra A.K."/>
            <person name="Hazzouri K.M."/>
            <person name="Almaskari R."/>
            <person name="Sharma A.K."/>
            <person name="Amiri K.M.A."/>
        </authorList>
    </citation>
    <scope>NUCLEOTIDE SEQUENCE [LARGE SCALE GENOMIC DNA]</scope>
    <source>
        <strain evidence="8">kcgeb_sd</strain>
    </source>
</reference>
<dbReference type="EMBL" id="CP144918">
    <property type="protein sequence ID" value="WWA46651.1"/>
    <property type="molecule type" value="Genomic_DNA"/>
</dbReference>
<feature type="transmembrane region" description="Helical" evidence="6">
    <location>
        <begin position="69"/>
        <end position="88"/>
    </location>
</feature>
<keyword evidence="2" id="KW-1003">Cell membrane</keyword>
<evidence type="ECO:0000256" key="5">
    <source>
        <dbReference type="ARBA" id="ARBA00023136"/>
    </source>
</evidence>
<keyword evidence="8" id="KW-1185">Reference proteome</keyword>
<protein>
    <submittedName>
        <fullName evidence="7">LysE family translocator</fullName>
    </submittedName>
</protein>
<evidence type="ECO:0000256" key="6">
    <source>
        <dbReference type="SAM" id="Phobius"/>
    </source>
</evidence>
<proteinExistence type="predicted"/>
<evidence type="ECO:0000256" key="4">
    <source>
        <dbReference type="ARBA" id="ARBA00022989"/>
    </source>
</evidence>
<dbReference type="PANTHER" id="PTHR30086:SF20">
    <property type="entry name" value="ARGININE EXPORTER PROTEIN ARGO-RELATED"/>
    <property type="match status" value="1"/>
</dbReference>
<dbReference type="RefSeq" id="WP_338445548.1">
    <property type="nucleotide sequence ID" value="NZ_CP144918.1"/>
</dbReference>
<name>A0ABZ2D608_9SPHN</name>
<evidence type="ECO:0000256" key="1">
    <source>
        <dbReference type="ARBA" id="ARBA00004651"/>
    </source>
</evidence>
<keyword evidence="5 6" id="KW-0472">Membrane</keyword>
<comment type="subcellular location">
    <subcellularLocation>
        <location evidence="1">Cell membrane</location>
        <topology evidence="1">Multi-pass membrane protein</topology>
    </subcellularLocation>
</comment>
<evidence type="ECO:0000313" key="8">
    <source>
        <dbReference type="Proteomes" id="UP001335183"/>
    </source>
</evidence>
<keyword evidence="4 6" id="KW-1133">Transmembrane helix</keyword>
<keyword evidence="3 6" id="KW-0812">Transmembrane</keyword>
<feature type="transmembrane region" description="Helical" evidence="6">
    <location>
        <begin position="44"/>
        <end position="62"/>
    </location>
</feature>
<evidence type="ECO:0000256" key="2">
    <source>
        <dbReference type="ARBA" id="ARBA00022475"/>
    </source>
</evidence>
<accession>A0ABZ2D608</accession>
<evidence type="ECO:0000313" key="7">
    <source>
        <dbReference type="EMBL" id="WWA46651.1"/>
    </source>
</evidence>